<reference evidence="3" key="1">
    <citation type="submission" date="2017-10" db="EMBL/GenBank/DDBJ databases">
        <title>Campylobacter species from seals.</title>
        <authorList>
            <person name="Gilbert M.J."/>
            <person name="Zomer A.L."/>
            <person name="Timmerman A.J."/>
            <person name="Duim B."/>
            <person name="Wagenaar J.A."/>
        </authorList>
    </citation>
    <scope>NUCLEOTIDE SEQUENCE [LARGE SCALE GENOMIC DNA]</scope>
    <source>
        <strain evidence="3">17S00004-5</strain>
    </source>
</reference>
<keyword evidence="1" id="KW-1133">Transmembrane helix</keyword>
<proteinExistence type="predicted"/>
<evidence type="ECO:0000256" key="1">
    <source>
        <dbReference type="SAM" id="Phobius"/>
    </source>
</evidence>
<feature type="transmembrane region" description="Helical" evidence="1">
    <location>
        <begin position="77"/>
        <end position="97"/>
    </location>
</feature>
<feature type="transmembrane region" description="Helical" evidence="1">
    <location>
        <begin position="128"/>
        <end position="145"/>
    </location>
</feature>
<dbReference type="AlphaFoldDB" id="A0A2P8R1H8"/>
<feature type="transmembrane region" description="Helical" evidence="1">
    <location>
        <begin position="179"/>
        <end position="198"/>
    </location>
</feature>
<accession>A0A2P8R1H8</accession>
<gene>
    <name evidence="2" type="ORF">CQ405_04675</name>
</gene>
<sequence length="253" mass="30006">MVSAVALVSSFITLFVYLLLFFVIVKTRKFVKTNKKRIKKLDVKEIIYPKPSEHLSNFQLFIKNKFSKNITKLEINLMYLYIILAGIFILILSNSFVGKSALSYKFVNLMSFIPAVEFSYQYISLQKAFFISSFLCMLVYFLIIIKQSLIKNLHEYGLFNIYELQDKKFYDRVAIRGEWPIIIFGLPITWLGFCWMFYDFFFIGVYLTQEDSFFKLYIYYILCFSGFLYIAIPFMFGTYLVLKNKIISVKKDK</sequence>
<keyword evidence="1" id="KW-0812">Transmembrane</keyword>
<keyword evidence="1" id="KW-0472">Membrane</keyword>
<evidence type="ECO:0000313" key="3">
    <source>
        <dbReference type="Proteomes" id="UP000240535"/>
    </source>
</evidence>
<organism evidence="2 3">
    <name type="scientific">Campylobacter blaseri</name>
    <dbReference type="NCBI Taxonomy" id="2042961"/>
    <lineage>
        <taxon>Bacteria</taxon>
        <taxon>Pseudomonadati</taxon>
        <taxon>Campylobacterota</taxon>
        <taxon>Epsilonproteobacteria</taxon>
        <taxon>Campylobacterales</taxon>
        <taxon>Campylobacteraceae</taxon>
        <taxon>Campylobacter</taxon>
    </lineage>
</organism>
<protein>
    <submittedName>
        <fullName evidence="2">Uncharacterized protein</fullName>
    </submittedName>
</protein>
<name>A0A2P8R1H8_9BACT</name>
<keyword evidence="3" id="KW-1185">Reference proteome</keyword>
<dbReference type="EMBL" id="PDHH01000003">
    <property type="protein sequence ID" value="PSM52350.1"/>
    <property type="molecule type" value="Genomic_DNA"/>
</dbReference>
<dbReference type="Proteomes" id="UP000240535">
    <property type="component" value="Unassembled WGS sequence"/>
</dbReference>
<evidence type="ECO:0000313" key="2">
    <source>
        <dbReference type="EMBL" id="PSM52350.1"/>
    </source>
</evidence>
<comment type="caution">
    <text evidence="2">The sequence shown here is derived from an EMBL/GenBank/DDBJ whole genome shotgun (WGS) entry which is preliminary data.</text>
</comment>
<feature type="transmembrane region" description="Helical" evidence="1">
    <location>
        <begin position="218"/>
        <end position="242"/>
    </location>
</feature>
<feature type="transmembrane region" description="Helical" evidence="1">
    <location>
        <begin position="6"/>
        <end position="25"/>
    </location>
</feature>